<dbReference type="SUPFAM" id="SSF56645">
    <property type="entry name" value="Acyl-CoA dehydrogenase NM domain-like"/>
    <property type="match status" value="1"/>
</dbReference>
<reference evidence="5" key="2">
    <citation type="submission" date="2021-01" db="EMBL/GenBank/DDBJ databases">
        <authorList>
            <person name="Mieszkin S."/>
            <person name="Pouder E."/>
            <person name="Alain K."/>
        </authorList>
    </citation>
    <scope>NUCLEOTIDE SEQUENCE</scope>
    <source>
        <strain evidence="5">HW T2.11</strain>
    </source>
</reference>
<dbReference type="InterPro" id="IPR037069">
    <property type="entry name" value="AcylCoA_DH/ox_N_sf"/>
</dbReference>
<dbReference type="Proteomes" id="UP000708298">
    <property type="component" value="Unassembled WGS sequence"/>
</dbReference>
<dbReference type="RefSeq" id="WP_227323635.1">
    <property type="nucleotide sequence ID" value="NZ_JAESVB010000021.1"/>
</dbReference>
<dbReference type="GO" id="GO:0003995">
    <property type="term" value="F:acyl-CoA dehydrogenase activity"/>
    <property type="evidence" value="ECO:0007669"/>
    <property type="project" value="TreeGrafter"/>
</dbReference>
<dbReference type="PANTHER" id="PTHR48083:SF19">
    <property type="entry name" value="FLAVIN-DEPENDENT MONOOXYGENASE, OXYGENASE SUBUNIT HSAA"/>
    <property type="match status" value="1"/>
</dbReference>
<dbReference type="GO" id="GO:0005737">
    <property type="term" value="C:cytoplasm"/>
    <property type="evidence" value="ECO:0007669"/>
    <property type="project" value="TreeGrafter"/>
</dbReference>
<dbReference type="AlphaFoldDB" id="A0A963YW76"/>
<dbReference type="GO" id="GO:0033539">
    <property type="term" value="P:fatty acid beta-oxidation using acyl-CoA dehydrogenase"/>
    <property type="evidence" value="ECO:0007669"/>
    <property type="project" value="TreeGrafter"/>
</dbReference>
<evidence type="ECO:0000259" key="4">
    <source>
        <dbReference type="Pfam" id="PF08028"/>
    </source>
</evidence>
<evidence type="ECO:0000259" key="3">
    <source>
        <dbReference type="Pfam" id="PF02771"/>
    </source>
</evidence>
<accession>A0A963YW76</accession>
<feature type="domain" description="Acyl-CoA dehydrogenase/oxidase N-terminal" evidence="3">
    <location>
        <begin position="23"/>
        <end position="122"/>
    </location>
</feature>
<dbReference type="InterPro" id="IPR013786">
    <property type="entry name" value="AcylCoA_DH/ox_N"/>
</dbReference>
<comment type="caution">
    <text evidence="5">The sequence shown here is derived from an EMBL/GenBank/DDBJ whole genome shotgun (WGS) entry which is preliminary data.</text>
</comment>
<keyword evidence="6" id="KW-1185">Reference proteome</keyword>
<evidence type="ECO:0000256" key="2">
    <source>
        <dbReference type="ARBA" id="ARBA00049661"/>
    </source>
</evidence>
<dbReference type="InterPro" id="IPR046373">
    <property type="entry name" value="Acyl-CoA_Oxase/DH_mid-dom_sf"/>
</dbReference>
<dbReference type="Pfam" id="PF08028">
    <property type="entry name" value="Acyl-CoA_dh_2"/>
    <property type="match status" value="1"/>
</dbReference>
<dbReference type="NCBIfam" id="TIGR04022">
    <property type="entry name" value="sulfur_SfnB"/>
    <property type="match status" value="1"/>
</dbReference>
<dbReference type="EC" id="1.-.-.-" evidence="5"/>
<dbReference type="InterPro" id="IPR050741">
    <property type="entry name" value="Acyl-CoA_dehydrogenase"/>
</dbReference>
<organism evidence="5 6">
    <name type="scientific">Acidisoma silvae</name>
    <dbReference type="NCBI Taxonomy" id="2802396"/>
    <lineage>
        <taxon>Bacteria</taxon>
        <taxon>Pseudomonadati</taxon>
        <taxon>Pseudomonadota</taxon>
        <taxon>Alphaproteobacteria</taxon>
        <taxon>Acetobacterales</taxon>
        <taxon>Acidocellaceae</taxon>
        <taxon>Acidisoma</taxon>
    </lineage>
</organism>
<dbReference type="InterPro" id="IPR023922">
    <property type="entry name" value="S04_starv_induced_SfnB"/>
</dbReference>
<dbReference type="PANTHER" id="PTHR48083">
    <property type="entry name" value="MEDIUM-CHAIN SPECIFIC ACYL-COA DEHYDROGENASE, MITOCHONDRIAL-RELATED"/>
    <property type="match status" value="1"/>
</dbReference>
<dbReference type="Gene3D" id="1.10.540.10">
    <property type="entry name" value="Acyl-CoA dehydrogenase/oxidase, N-terminal domain"/>
    <property type="match status" value="1"/>
</dbReference>
<dbReference type="InterPro" id="IPR013107">
    <property type="entry name" value="Acyl-CoA_DH_C"/>
</dbReference>
<dbReference type="InterPro" id="IPR009100">
    <property type="entry name" value="AcylCoA_DH/oxidase_NM_dom_sf"/>
</dbReference>
<keyword evidence="1 5" id="KW-0560">Oxidoreductase</keyword>
<dbReference type="InterPro" id="IPR036250">
    <property type="entry name" value="AcylCo_DH-like_C"/>
</dbReference>
<dbReference type="Gene3D" id="2.40.110.10">
    <property type="entry name" value="Butyryl-CoA Dehydrogenase, subunit A, domain 2"/>
    <property type="match status" value="1"/>
</dbReference>
<reference evidence="5" key="1">
    <citation type="journal article" date="2021" name="Microorganisms">
        <title>Acidisoma silvae sp. nov. and Acidisomacellulosilytica sp. nov., Two Acidophilic Bacteria Isolated from Decaying Wood, Hydrolyzing Cellulose and Producing Poly-3-hydroxybutyrate.</title>
        <authorList>
            <person name="Mieszkin S."/>
            <person name="Pouder E."/>
            <person name="Uroz S."/>
            <person name="Simon-Colin C."/>
            <person name="Alain K."/>
        </authorList>
    </citation>
    <scope>NUCLEOTIDE SEQUENCE</scope>
    <source>
        <strain evidence="5">HW T2.11</strain>
    </source>
</reference>
<evidence type="ECO:0000313" key="5">
    <source>
        <dbReference type="EMBL" id="MCB8877989.1"/>
    </source>
</evidence>
<evidence type="ECO:0000256" key="1">
    <source>
        <dbReference type="ARBA" id="ARBA00023002"/>
    </source>
</evidence>
<dbReference type="GO" id="GO:0016712">
    <property type="term" value="F:oxidoreductase activity, acting on paired donors, with incorporation or reduction of molecular oxygen, reduced flavin or flavoprotein as one donor, and incorporation of one atom of oxygen"/>
    <property type="evidence" value="ECO:0007669"/>
    <property type="project" value="TreeGrafter"/>
</dbReference>
<feature type="domain" description="Acyl-CoA dehydrogenase C-terminal" evidence="4">
    <location>
        <begin position="241"/>
        <end position="374"/>
    </location>
</feature>
<gene>
    <name evidence="5" type="ORF">ASILVAE211_22560</name>
</gene>
<dbReference type="GO" id="GO:0050660">
    <property type="term" value="F:flavin adenine dinucleotide binding"/>
    <property type="evidence" value="ECO:0007669"/>
    <property type="project" value="InterPro"/>
</dbReference>
<dbReference type="EMBL" id="JAESVB010000021">
    <property type="protein sequence ID" value="MCB8877989.1"/>
    <property type="molecule type" value="Genomic_DNA"/>
</dbReference>
<dbReference type="Pfam" id="PF02771">
    <property type="entry name" value="Acyl-CoA_dh_N"/>
    <property type="match status" value="1"/>
</dbReference>
<proteinExistence type="inferred from homology"/>
<sequence length="409" mass="44290">MSEAPPEPRVDVIRTDAEALIAARALAAEFAAGAAVRDRQRLLPIAEIDRFSQSGLWGAIVPRAWGGAGIAIETLAEVTAIIAEADPSLGQIPQNHWCLVDALRLAGTEEQKRIFFAEVLAGRRFGNAVSEFGTRTFRDIGSRLTQDGGLRLNARKAYATGAFYAHWIPIAAKDDQGQAVMVYVPNDAPGLTIVDDWDGFGQRTTASGTVLAENIAVEPWQVLARHRLFQPQTIHAAYAQLLHAAIDLGIARAALADLEIWLTHHVRTVPEAAHLEAGEDPLTLHRAGSLVLRLHAAEALLTRAARALEQADGTGEASDHAQATVAVAEAKIATTELSLDASSTLIELGGTQSTRLIYGLDRHWRNARTHTVHDPVRWKFHTIGHFWLHDRLPAPQSAQPAPAAARPQE</sequence>
<evidence type="ECO:0000313" key="6">
    <source>
        <dbReference type="Proteomes" id="UP000708298"/>
    </source>
</evidence>
<dbReference type="Gene3D" id="1.20.140.10">
    <property type="entry name" value="Butyryl-CoA Dehydrogenase, subunit A, domain 3"/>
    <property type="match status" value="1"/>
</dbReference>
<comment type="similarity">
    <text evidence="2">Belongs to the HpaH/HsaA monooxygenase family.</text>
</comment>
<protein>
    <submittedName>
        <fullName evidence="5">SfnB family sulfur acquisition oxidoreductase</fullName>
        <ecNumber evidence="5">1.-.-.-</ecNumber>
    </submittedName>
</protein>
<dbReference type="PIRSF" id="PIRSF016578">
    <property type="entry name" value="HsaA"/>
    <property type="match status" value="1"/>
</dbReference>
<dbReference type="SUPFAM" id="SSF47203">
    <property type="entry name" value="Acyl-CoA dehydrogenase C-terminal domain-like"/>
    <property type="match status" value="1"/>
</dbReference>
<name>A0A963YW76_9PROT</name>